<evidence type="ECO:0000313" key="1">
    <source>
        <dbReference type="EMBL" id="VUZ40521.1"/>
    </source>
</evidence>
<dbReference type="Proteomes" id="UP000321570">
    <property type="component" value="Unassembled WGS sequence"/>
</dbReference>
<proteinExistence type="predicted"/>
<accession>A0A564XZS8</accession>
<dbReference type="PROSITE" id="PS50092">
    <property type="entry name" value="TSP1"/>
    <property type="match status" value="1"/>
</dbReference>
<dbReference type="InterPro" id="IPR036383">
    <property type="entry name" value="TSP1_rpt_sf"/>
</dbReference>
<dbReference type="EMBL" id="CABIJS010000033">
    <property type="protein sequence ID" value="VUZ40521.1"/>
    <property type="molecule type" value="Genomic_DNA"/>
</dbReference>
<protein>
    <submittedName>
        <fullName evidence="1">Uncharacterized protein</fullName>
    </submittedName>
</protein>
<dbReference type="Pfam" id="PF19030">
    <property type="entry name" value="TSP1_ADAMTS"/>
    <property type="match status" value="1"/>
</dbReference>
<reference evidence="1 2" key="1">
    <citation type="submission" date="2019-07" db="EMBL/GenBank/DDBJ databases">
        <authorList>
            <person name="Jastrzebski P J."/>
            <person name="Paukszto L."/>
            <person name="Jastrzebski P J."/>
        </authorList>
    </citation>
    <scope>NUCLEOTIDE SEQUENCE [LARGE SCALE GENOMIC DNA]</scope>
    <source>
        <strain evidence="1 2">WMS-il1</strain>
    </source>
</reference>
<organism evidence="1 2">
    <name type="scientific">Hymenolepis diminuta</name>
    <name type="common">Rat tapeworm</name>
    <dbReference type="NCBI Taxonomy" id="6216"/>
    <lineage>
        <taxon>Eukaryota</taxon>
        <taxon>Metazoa</taxon>
        <taxon>Spiralia</taxon>
        <taxon>Lophotrochozoa</taxon>
        <taxon>Platyhelminthes</taxon>
        <taxon>Cestoda</taxon>
        <taxon>Eucestoda</taxon>
        <taxon>Cyclophyllidea</taxon>
        <taxon>Hymenolepididae</taxon>
        <taxon>Hymenolepis</taxon>
    </lineage>
</organism>
<sequence length="99" mass="11227">MRLCETAPCVKWVSSEWTECQGTCELGTQERHIRCVRHTSVYTSSPESVTWHSSEVPPDTNNMVVEQEVSPSACESQSKPLEKRSCLLSTDCPYWYQGP</sequence>
<evidence type="ECO:0000313" key="2">
    <source>
        <dbReference type="Proteomes" id="UP000321570"/>
    </source>
</evidence>
<feature type="non-terminal residue" evidence="1">
    <location>
        <position position="99"/>
    </location>
</feature>
<keyword evidence="2" id="KW-1185">Reference proteome</keyword>
<name>A0A564XZS8_HYMDI</name>
<dbReference type="InterPro" id="IPR000884">
    <property type="entry name" value="TSP1_rpt"/>
</dbReference>
<dbReference type="AlphaFoldDB" id="A0A564XZS8"/>
<dbReference type="SUPFAM" id="SSF82895">
    <property type="entry name" value="TSP-1 type 1 repeat"/>
    <property type="match status" value="1"/>
</dbReference>
<gene>
    <name evidence="1" type="ORF">WMSIL1_LOCUS1333</name>
</gene>